<evidence type="ECO:0000313" key="1">
    <source>
        <dbReference type="EMBL" id="ODN71983.1"/>
    </source>
</evidence>
<accession>A0A1E3H6N7</accession>
<dbReference type="InterPro" id="IPR007833">
    <property type="entry name" value="Capsule_polysaccharide_synth"/>
</dbReference>
<gene>
    <name evidence="1" type="ORF">A6302_00716</name>
</gene>
<dbReference type="Pfam" id="PF05159">
    <property type="entry name" value="Capsule_synth"/>
    <property type="match status" value="1"/>
</dbReference>
<evidence type="ECO:0000313" key="2">
    <source>
        <dbReference type="Proteomes" id="UP000094622"/>
    </source>
</evidence>
<reference evidence="1 2" key="1">
    <citation type="submission" date="2016-07" db="EMBL/GenBank/DDBJ databases">
        <title>Draft Genome Sequence of Methylobrevis pamukkalensis PK2.</title>
        <authorList>
            <person name="Vasilenko O.V."/>
            <person name="Doronina N.V."/>
            <person name="Shmareva M.N."/>
            <person name="Tarlachkov S.V."/>
            <person name="Mustakhimov I."/>
            <person name="Trotsenko Y.A."/>
        </authorList>
    </citation>
    <scope>NUCLEOTIDE SEQUENCE [LARGE SCALE GENOMIC DNA]</scope>
    <source>
        <strain evidence="1 2">PK2</strain>
    </source>
</reference>
<dbReference type="GO" id="GO:0015774">
    <property type="term" value="P:polysaccharide transport"/>
    <property type="evidence" value="ECO:0007669"/>
    <property type="project" value="InterPro"/>
</dbReference>
<dbReference type="EMBL" id="MCRJ01000010">
    <property type="protein sequence ID" value="ODN71983.1"/>
    <property type="molecule type" value="Genomic_DNA"/>
</dbReference>
<dbReference type="PATRIC" id="fig|1439726.3.peg.754"/>
<name>A0A1E3H6N7_9HYPH</name>
<protein>
    <submittedName>
        <fullName evidence="1">Capsule polysaccharide biosynthesis protein</fullName>
    </submittedName>
</protein>
<dbReference type="GO" id="GO:0000271">
    <property type="term" value="P:polysaccharide biosynthetic process"/>
    <property type="evidence" value="ECO:0007669"/>
    <property type="project" value="InterPro"/>
</dbReference>
<proteinExistence type="predicted"/>
<comment type="caution">
    <text evidence="1">The sequence shown here is derived from an EMBL/GenBank/DDBJ whole genome shotgun (WGS) entry which is preliminary data.</text>
</comment>
<sequence>MAGYVDGYLDALAAGKPGVTIVADEVSPHAILDTVDEVWTVSSQMGFDAILRGIPVRCFGVPFYAGWGLTRDMPQTKAARRALKRRAVRRLTIDELTAAALIVYPIYADPATGRRLTPEAAVGALLDGRRRLLAGETP</sequence>
<organism evidence="1 2">
    <name type="scientific">Methylobrevis pamukkalensis</name>
    <dbReference type="NCBI Taxonomy" id="1439726"/>
    <lineage>
        <taxon>Bacteria</taxon>
        <taxon>Pseudomonadati</taxon>
        <taxon>Pseudomonadota</taxon>
        <taxon>Alphaproteobacteria</taxon>
        <taxon>Hyphomicrobiales</taxon>
        <taxon>Pleomorphomonadaceae</taxon>
        <taxon>Methylobrevis</taxon>
    </lineage>
</organism>
<keyword evidence="2" id="KW-1185">Reference proteome</keyword>
<dbReference type="AlphaFoldDB" id="A0A1E3H6N7"/>
<dbReference type="Proteomes" id="UP000094622">
    <property type="component" value="Unassembled WGS sequence"/>
</dbReference>